<dbReference type="EMBL" id="CAJOBC010004284">
    <property type="protein sequence ID" value="CAF3821955.1"/>
    <property type="molecule type" value="Genomic_DNA"/>
</dbReference>
<gene>
    <name evidence="7" type="ORF">GPM918_LOCUS16360</name>
    <name evidence="8" type="ORF">SRO942_LOCUS16360</name>
</gene>
<dbReference type="InterPro" id="IPR027417">
    <property type="entry name" value="P-loop_NTPase"/>
</dbReference>
<dbReference type="Proteomes" id="UP000663829">
    <property type="component" value="Unassembled WGS sequence"/>
</dbReference>
<evidence type="ECO:0000256" key="2">
    <source>
        <dbReference type="ARBA" id="ARBA00022741"/>
    </source>
</evidence>
<keyword evidence="4" id="KW-0206">Cytoskeleton</keyword>
<evidence type="ECO:0000259" key="6">
    <source>
        <dbReference type="PROSITE" id="PS50067"/>
    </source>
</evidence>
<dbReference type="GO" id="GO:0007018">
    <property type="term" value="P:microtubule-based movement"/>
    <property type="evidence" value="ECO:0007669"/>
    <property type="project" value="InterPro"/>
</dbReference>
<feature type="domain" description="Kinesin motor" evidence="6">
    <location>
        <begin position="7"/>
        <end position="83"/>
    </location>
</feature>
<dbReference type="GO" id="GO:0008017">
    <property type="term" value="F:microtubule binding"/>
    <property type="evidence" value="ECO:0007669"/>
    <property type="project" value="InterPro"/>
</dbReference>
<dbReference type="PROSITE" id="PS50067">
    <property type="entry name" value="KINESIN_MOTOR_2"/>
    <property type="match status" value="1"/>
</dbReference>
<keyword evidence="2" id="KW-0547">Nucleotide-binding</keyword>
<evidence type="ECO:0000256" key="1">
    <source>
        <dbReference type="ARBA" id="ARBA00004245"/>
    </source>
</evidence>
<sequence>MAANECSIRVVCRSRPLNDLEERDGSKNIVKFSTNQDEILITDKRYVFDKVFRAETKSTLEFGKRAKPIKNFPKVNEESTAEE</sequence>
<keyword evidence="3" id="KW-0067">ATP-binding</keyword>
<protein>
    <recommendedName>
        <fullName evidence="6">Kinesin motor domain-containing protein</fullName>
    </recommendedName>
</protein>
<evidence type="ECO:0000313" key="8">
    <source>
        <dbReference type="EMBL" id="CAF3821955.1"/>
    </source>
</evidence>
<dbReference type="PANTHER" id="PTHR47969">
    <property type="entry name" value="CHROMOSOME-ASSOCIATED KINESIN KIF4A-RELATED"/>
    <property type="match status" value="1"/>
</dbReference>
<evidence type="ECO:0000313" key="9">
    <source>
        <dbReference type="Proteomes" id="UP000663829"/>
    </source>
</evidence>
<name>A0A814KL94_9BILA</name>
<dbReference type="GO" id="GO:0005524">
    <property type="term" value="F:ATP binding"/>
    <property type="evidence" value="ECO:0007669"/>
    <property type="project" value="UniProtKB-KW"/>
</dbReference>
<evidence type="ECO:0000256" key="4">
    <source>
        <dbReference type="ARBA" id="ARBA00023212"/>
    </source>
</evidence>
<comment type="similarity">
    <text evidence="5">Belongs to the TRAFAC class myosin-kinesin ATPase superfamily. Kinesin family.</text>
</comment>
<dbReference type="InterPro" id="IPR027640">
    <property type="entry name" value="Kinesin-like_fam"/>
</dbReference>
<dbReference type="OrthoDB" id="3176171at2759"/>
<dbReference type="GO" id="GO:0007052">
    <property type="term" value="P:mitotic spindle organization"/>
    <property type="evidence" value="ECO:0007669"/>
    <property type="project" value="TreeGrafter"/>
</dbReference>
<dbReference type="Gene3D" id="3.40.850.10">
    <property type="entry name" value="Kinesin motor domain"/>
    <property type="match status" value="1"/>
</dbReference>
<comment type="caution">
    <text evidence="7">The sequence shown here is derived from an EMBL/GenBank/DDBJ whole genome shotgun (WGS) entry which is preliminary data.</text>
</comment>
<keyword evidence="9" id="KW-1185">Reference proteome</keyword>
<proteinExistence type="inferred from homology"/>
<evidence type="ECO:0000256" key="3">
    <source>
        <dbReference type="ARBA" id="ARBA00022840"/>
    </source>
</evidence>
<dbReference type="InterPro" id="IPR036961">
    <property type="entry name" value="Kinesin_motor_dom_sf"/>
</dbReference>
<organism evidence="7 9">
    <name type="scientific">Didymodactylos carnosus</name>
    <dbReference type="NCBI Taxonomy" id="1234261"/>
    <lineage>
        <taxon>Eukaryota</taxon>
        <taxon>Metazoa</taxon>
        <taxon>Spiralia</taxon>
        <taxon>Gnathifera</taxon>
        <taxon>Rotifera</taxon>
        <taxon>Eurotatoria</taxon>
        <taxon>Bdelloidea</taxon>
        <taxon>Philodinida</taxon>
        <taxon>Philodinidae</taxon>
        <taxon>Didymodactylos</taxon>
    </lineage>
</organism>
<comment type="caution">
    <text evidence="5">Lacks conserved residue(s) required for the propagation of feature annotation.</text>
</comment>
<dbReference type="PANTHER" id="PTHR47969:SF33">
    <property type="entry name" value="KINESIN-LIKE PROTEIN"/>
    <property type="match status" value="1"/>
</dbReference>
<dbReference type="AlphaFoldDB" id="A0A814KL94"/>
<dbReference type="InterPro" id="IPR001752">
    <property type="entry name" value="Kinesin_motor_dom"/>
</dbReference>
<comment type="subcellular location">
    <subcellularLocation>
        <location evidence="1">Cytoplasm</location>
        <location evidence="1">Cytoskeleton</location>
    </subcellularLocation>
</comment>
<dbReference type="GO" id="GO:0005875">
    <property type="term" value="C:microtubule associated complex"/>
    <property type="evidence" value="ECO:0007669"/>
    <property type="project" value="TreeGrafter"/>
</dbReference>
<reference evidence="7" key="1">
    <citation type="submission" date="2021-02" db="EMBL/GenBank/DDBJ databases">
        <authorList>
            <person name="Nowell W R."/>
        </authorList>
    </citation>
    <scope>NUCLEOTIDE SEQUENCE</scope>
</reference>
<dbReference type="GO" id="GO:0003777">
    <property type="term" value="F:microtubule motor activity"/>
    <property type="evidence" value="ECO:0007669"/>
    <property type="project" value="InterPro"/>
</dbReference>
<dbReference type="SUPFAM" id="SSF52540">
    <property type="entry name" value="P-loop containing nucleoside triphosphate hydrolases"/>
    <property type="match status" value="1"/>
</dbReference>
<accession>A0A814KL94</accession>
<dbReference type="Proteomes" id="UP000681722">
    <property type="component" value="Unassembled WGS sequence"/>
</dbReference>
<keyword evidence="4" id="KW-0963">Cytoplasm</keyword>
<evidence type="ECO:0000256" key="5">
    <source>
        <dbReference type="PROSITE-ProRule" id="PRU00283"/>
    </source>
</evidence>
<dbReference type="GO" id="GO:0051231">
    <property type="term" value="P:spindle elongation"/>
    <property type="evidence" value="ECO:0007669"/>
    <property type="project" value="TreeGrafter"/>
</dbReference>
<dbReference type="EMBL" id="CAJNOQ010004284">
    <property type="protein sequence ID" value="CAF1052537.1"/>
    <property type="molecule type" value="Genomic_DNA"/>
</dbReference>
<evidence type="ECO:0000313" key="7">
    <source>
        <dbReference type="EMBL" id="CAF1052537.1"/>
    </source>
</evidence>